<name>A0A0W0VI63_9GAMM</name>
<keyword evidence="5" id="KW-0812">Transmembrane</keyword>
<feature type="transmembrane region" description="Helical" evidence="5">
    <location>
        <begin position="5"/>
        <end position="24"/>
    </location>
</feature>
<accession>A0A0W0VI63</accession>
<protein>
    <submittedName>
        <fullName evidence="7">Spermidine synthase</fullName>
    </submittedName>
</protein>
<dbReference type="Pfam" id="PF01564">
    <property type="entry name" value="Spermine_synth"/>
    <property type="match status" value="1"/>
</dbReference>
<feature type="active site" description="Proton acceptor" evidence="4">
    <location>
        <position position="348"/>
    </location>
</feature>
<dbReference type="PANTHER" id="PTHR43317:SF1">
    <property type="entry name" value="THERMOSPERMINE SYNTHASE ACAULIS5"/>
    <property type="match status" value="1"/>
</dbReference>
<keyword evidence="2 4" id="KW-0808">Transferase</keyword>
<dbReference type="EMBL" id="LNYK01000033">
    <property type="protein sequence ID" value="KTD19813.1"/>
    <property type="molecule type" value="Genomic_DNA"/>
</dbReference>
<dbReference type="NCBIfam" id="NF037959">
    <property type="entry name" value="MFS_SpdSyn"/>
    <property type="match status" value="1"/>
</dbReference>
<feature type="transmembrane region" description="Helical" evidence="5">
    <location>
        <begin position="143"/>
        <end position="164"/>
    </location>
</feature>
<dbReference type="GO" id="GO:0006596">
    <property type="term" value="P:polyamine biosynthetic process"/>
    <property type="evidence" value="ECO:0007669"/>
    <property type="project" value="UniProtKB-UniRule"/>
</dbReference>
<dbReference type="RefSeq" id="WP_058529953.1">
    <property type="nucleotide sequence ID" value="NZ_CAAAHZ010000001.1"/>
</dbReference>
<feature type="transmembrane region" description="Helical" evidence="5">
    <location>
        <begin position="170"/>
        <end position="189"/>
    </location>
</feature>
<dbReference type="GO" id="GO:0010487">
    <property type="term" value="F:thermospermine synthase activity"/>
    <property type="evidence" value="ECO:0007669"/>
    <property type="project" value="TreeGrafter"/>
</dbReference>
<dbReference type="PATRIC" id="fig|45068.5.peg.2157"/>
<evidence type="ECO:0000259" key="6">
    <source>
        <dbReference type="PROSITE" id="PS51006"/>
    </source>
</evidence>
<dbReference type="SUPFAM" id="SSF53335">
    <property type="entry name" value="S-adenosyl-L-methionine-dependent methyltransferases"/>
    <property type="match status" value="1"/>
</dbReference>
<dbReference type="PROSITE" id="PS51006">
    <property type="entry name" value="PABS_2"/>
    <property type="match status" value="1"/>
</dbReference>
<dbReference type="InterPro" id="IPR030374">
    <property type="entry name" value="PABS"/>
</dbReference>
<dbReference type="STRING" id="45068.Llon_1985"/>
<dbReference type="Proteomes" id="UP000054997">
    <property type="component" value="Unassembled WGS sequence"/>
</dbReference>
<evidence type="ECO:0000313" key="8">
    <source>
        <dbReference type="Proteomes" id="UP000054997"/>
    </source>
</evidence>
<feature type="transmembrane region" description="Helical" evidence="5">
    <location>
        <begin position="196"/>
        <end position="214"/>
    </location>
</feature>
<keyword evidence="5" id="KW-1133">Transmembrane helix</keyword>
<reference evidence="7 8" key="1">
    <citation type="submission" date="2015-11" db="EMBL/GenBank/DDBJ databases">
        <title>Genomic analysis of 38 Legionella species identifies large and diverse effector repertoires.</title>
        <authorList>
            <person name="Burstein D."/>
            <person name="Amaro F."/>
            <person name="Zusman T."/>
            <person name="Lifshitz Z."/>
            <person name="Cohen O."/>
            <person name="Gilbert J.A."/>
            <person name="Pupko T."/>
            <person name="Shuman H.A."/>
            <person name="Segal G."/>
        </authorList>
    </citation>
    <scope>NUCLEOTIDE SEQUENCE [LARGE SCALE GENOMIC DNA]</scope>
    <source>
        <strain evidence="7 8">ATCC 49505</strain>
    </source>
</reference>
<dbReference type="PANTHER" id="PTHR43317">
    <property type="entry name" value="THERMOSPERMINE SYNTHASE ACAULIS5"/>
    <property type="match status" value="1"/>
</dbReference>
<dbReference type="CDD" id="cd02440">
    <property type="entry name" value="AdoMet_MTases"/>
    <property type="match status" value="1"/>
</dbReference>
<evidence type="ECO:0000256" key="1">
    <source>
        <dbReference type="ARBA" id="ARBA00007867"/>
    </source>
</evidence>
<feature type="transmembrane region" description="Helical" evidence="5">
    <location>
        <begin position="30"/>
        <end position="54"/>
    </location>
</feature>
<comment type="caution">
    <text evidence="7">The sequence shown here is derived from an EMBL/GenBank/DDBJ whole genome shotgun (WGS) entry which is preliminary data.</text>
</comment>
<dbReference type="OrthoDB" id="9761985at2"/>
<feature type="transmembrane region" description="Helical" evidence="5">
    <location>
        <begin position="100"/>
        <end position="122"/>
    </location>
</feature>
<comment type="similarity">
    <text evidence="1">Belongs to the spermidine/spermine synthase family.</text>
</comment>
<evidence type="ECO:0000256" key="2">
    <source>
        <dbReference type="ARBA" id="ARBA00022679"/>
    </source>
</evidence>
<proteinExistence type="inferred from homology"/>
<keyword evidence="5" id="KW-0472">Membrane</keyword>
<keyword evidence="3 4" id="KW-0620">Polyamine biosynthesis</keyword>
<feature type="domain" description="PABS" evidence="6">
    <location>
        <begin position="300"/>
        <end position="432"/>
    </location>
</feature>
<dbReference type="AlphaFoldDB" id="A0A0W0VI63"/>
<evidence type="ECO:0000256" key="3">
    <source>
        <dbReference type="ARBA" id="ARBA00023115"/>
    </source>
</evidence>
<evidence type="ECO:0000256" key="4">
    <source>
        <dbReference type="PROSITE-ProRule" id="PRU00354"/>
    </source>
</evidence>
<organism evidence="7 8">
    <name type="scientific">Legionella londiniensis</name>
    <dbReference type="NCBI Taxonomy" id="45068"/>
    <lineage>
        <taxon>Bacteria</taxon>
        <taxon>Pseudomonadati</taxon>
        <taxon>Pseudomonadota</taxon>
        <taxon>Gammaproteobacteria</taxon>
        <taxon>Legionellales</taxon>
        <taxon>Legionellaceae</taxon>
        <taxon>Legionella</taxon>
    </lineage>
</organism>
<dbReference type="InterPro" id="IPR029063">
    <property type="entry name" value="SAM-dependent_MTases_sf"/>
</dbReference>
<sequence>MLNLLYAILLLEGFITISIEVLTIRQLLPFFGGSVLITSIIIGFFLLFLALGYWRGGVYQDKFFQQLCRNFSLSMIWIGIGLSYSFIALFYYLTAFQANMPFLLSLGLYLLLVLAPIVYWLGQTVPITTNLFSREQRVSRISGSALFLSTIGSFLGAILTSLLLFHYLGVAWTVAVNCILLFLLVLLLYRKETFSFMRLALLFVGLVFILFLNVDIERHTFIRTNNYGNYRIIESSVLSRVLQINQSSSSLITPDKMAYPYIEMIRKILFEDLKFRHKKILVIGAGGFTFTAAGTYNNAVTYVDIDPDIKKLAEQYFLLEPVRGQFIGQDARRYLQQTSERYDAIVSDVYSHQATIPQALLTVEYFQSLASHLSEGGLLIVNIIADPLFQDEYSQRVYNTIHAAFPFCAVSPLNWSYPLANILYICPNLAKEPTLYRDDLTTSTIDFFKRSHLR</sequence>
<evidence type="ECO:0000313" key="7">
    <source>
        <dbReference type="EMBL" id="KTD19813.1"/>
    </source>
</evidence>
<evidence type="ECO:0000256" key="5">
    <source>
        <dbReference type="SAM" id="Phobius"/>
    </source>
</evidence>
<dbReference type="Gene3D" id="3.40.50.150">
    <property type="entry name" value="Vaccinia Virus protein VP39"/>
    <property type="match status" value="1"/>
</dbReference>
<gene>
    <name evidence="7" type="ORF">Llon_1985</name>
</gene>
<feature type="transmembrane region" description="Helical" evidence="5">
    <location>
        <begin position="75"/>
        <end position="94"/>
    </location>
</feature>
<keyword evidence="8" id="KW-1185">Reference proteome</keyword>